<sequence>MTYLGGYHGDPPGPVWNGAIGAAGGNVADSDQATDSDAGFHDRVAALPMTYRTGFPGDGRGYGPGAWLKPARLTMAMMVVVVGVMVIGAGKSAGGGGGKWRSEKSDHGSGFDVGGAHYVRKSGDCAYQICYRFGYASAF</sequence>
<dbReference type="Proteomes" id="UP000268162">
    <property type="component" value="Unassembled WGS sequence"/>
</dbReference>
<evidence type="ECO:0000256" key="1">
    <source>
        <dbReference type="SAM" id="Phobius"/>
    </source>
</evidence>
<reference evidence="3" key="1">
    <citation type="journal article" date="2018" name="Nat. Microbiol.">
        <title>Leveraging single-cell genomics to expand the fungal tree of life.</title>
        <authorList>
            <person name="Ahrendt S.R."/>
            <person name="Quandt C.A."/>
            <person name="Ciobanu D."/>
            <person name="Clum A."/>
            <person name="Salamov A."/>
            <person name="Andreopoulos B."/>
            <person name="Cheng J.F."/>
            <person name="Woyke T."/>
            <person name="Pelin A."/>
            <person name="Henrissat B."/>
            <person name="Reynolds N.K."/>
            <person name="Benny G.L."/>
            <person name="Smith M.E."/>
            <person name="James T.Y."/>
            <person name="Grigoriev I.V."/>
        </authorList>
    </citation>
    <scope>NUCLEOTIDE SEQUENCE [LARGE SCALE GENOMIC DNA]</scope>
    <source>
        <strain evidence="3">RSA 468</strain>
    </source>
</reference>
<dbReference type="AlphaFoldDB" id="A0A4Q0A1S5"/>
<evidence type="ECO:0000313" key="3">
    <source>
        <dbReference type="Proteomes" id="UP000268162"/>
    </source>
</evidence>
<accession>A0A4Q0A1S5</accession>
<proteinExistence type="predicted"/>
<name>A0A4Q0A1S5_9FUNG</name>
<dbReference type="EMBL" id="ML002229">
    <property type="protein sequence ID" value="RKP40035.1"/>
    <property type="molecule type" value="Genomic_DNA"/>
</dbReference>
<gene>
    <name evidence="2" type="ORF">BJ085DRAFT_27196</name>
</gene>
<keyword evidence="1" id="KW-0812">Transmembrane</keyword>
<evidence type="ECO:0000313" key="2">
    <source>
        <dbReference type="EMBL" id="RKP40035.1"/>
    </source>
</evidence>
<organism evidence="2 3">
    <name type="scientific">Dimargaris cristalligena</name>
    <dbReference type="NCBI Taxonomy" id="215637"/>
    <lineage>
        <taxon>Eukaryota</taxon>
        <taxon>Fungi</taxon>
        <taxon>Fungi incertae sedis</taxon>
        <taxon>Zoopagomycota</taxon>
        <taxon>Kickxellomycotina</taxon>
        <taxon>Dimargaritomycetes</taxon>
        <taxon>Dimargaritales</taxon>
        <taxon>Dimargaritaceae</taxon>
        <taxon>Dimargaris</taxon>
    </lineage>
</organism>
<keyword evidence="1" id="KW-0472">Membrane</keyword>
<keyword evidence="1" id="KW-1133">Transmembrane helix</keyword>
<keyword evidence="3" id="KW-1185">Reference proteome</keyword>
<feature type="transmembrane region" description="Helical" evidence="1">
    <location>
        <begin position="73"/>
        <end position="94"/>
    </location>
</feature>
<protein>
    <submittedName>
        <fullName evidence="2">Uncharacterized protein</fullName>
    </submittedName>
</protein>